<name>A0AAU6WK54_9FLAO</name>
<organism evidence="1 2">
    <name type="scientific">Chryseobacterium endophyticum</name>
    <dbReference type="NCBI Taxonomy" id="1854762"/>
    <lineage>
        <taxon>Bacteria</taxon>
        <taxon>Pseudomonadati</taxon>
        <taxon>Bacteroidota</taxon>
        <taxon>Flavobacteriia</taxon>
        <taxon>Flavobacteriales</taxon>
        <taxon>Weeksellaceae</taxon>
        <taxon>Chryseobacterium group</taxon>
        <taxon>Chryseobacterium</taxon>
    </lineage>
</organism>
<protein>
    <submittedName>
        <fullName evidence="1">Uncharacterized protein</fullName>
    </submittedName>
</protein>
<reference evidence="1 2" key="1">
    <citation type="submission" date="2024-04" db="EMBL/GenBank/DDBJ databases">
        <title>Genome sequencing and assembly of rice foliar adapted Chryseobacterium endophyticum OsEnb-ALM-A6.</title>
        <authorList>
            <person name="Kumar S."/>
            <person name="Javed M."/>
            <person name="Chouhan V."/>
            <person name="Charishma K."/>
            <person name="Patel A."/>
            <person name="Kumar M."/>
            <person name="Sahu K.P."/>
            <person name="Kumar A."/>
        </authorList>
    </citation>
    <scope>NUCLEOTIDE SEQUENCE [LARGE SCALE GENOMIC DNA]</scope>
    <source>
        <strain evidence="1 2">OsEnb-ALM-A6</strain>
    </source>
</reference>
<accession>A0AAU6WK54</accession>
<dbReference type="RefSeq" id="WP_345765768.1">
    <property type="nucleotide sequence ID" value="NZ_CP154834.1"/>
</dbReference>
<dbReference type="EMBL" id="CP154834">
    <property type="protein sequence ID" value="XAO73204.1"/>
    <property type="molecule type" value="Genomic_DNA"/>
</dbReference>
<gene>
    <name evidence="1" type="ORF">AAFP95_15600</name>
</gene>
<evidence type="ECO:0000313" key="2">
    <source>
        <dbReference type="Proteomes" id="UP001463665"/>
    </source>
</evidence>
<evidence type="ECO:0000313" key="1">
    <source>
        <dbReference type="EMBL" id="XAO73204.1"/>
    </source>
</evidence>
<proteinExistence type="predicted"/>
<dbReference type="Proteomes" id="UP001463665">
    <property type="component" value="Chromosome"/>
</dbReference>
<dbReference type="AlphaFoldDB" id="A0AAU6WK54"/>
<sequence length="168" mass="18889">MKKVLFGLALAISCLSFGQKVKIKKGQAFIDDKLVYNVEDTGTGEVISDLKGNEIISILRTTYETPKNRPLYPNERSTWTNIINTVRFLKNGKELLTDLSDKDIIKNLYKSNVIDESADLDDEKVDIFINKYNNDNLRSKLGAGSQSSTVIIQQSNRPRNGFNVSIGR</sequence>
<keyword evidence="2" id="KW-1185">Reference proteome</keyword>